<feature type="region of interest" description="Disordered" evidence="1">
    <location>
        <begin position="36"/>
        <end position="55"/>
    </location>
</feature>
<dbReference type="EMBL" id="CAXHTB010000012">
    <property type="protein sequence ID" value="CAL0316841.1"/>
    <property type="molecule type" value="Genomic_DNA"/>
</dbReference>
<comment type="caution">
    <text evidence="2">The sequence shown here is derived from an EMBL/GenBank/DDBJ whole genome shotgun (WGS) entry which is preliminary data.</text>
</comment>
<keyword evidence="3" id="KW-1185">Reference proteome</keyword>
<name>A0AAV1X7G8_LUPLU</name>
<gene>
    <name evidence="2" type="ORF">LLUT_LOCUS17901</name>
</gene>
<evidence type="ECO:0000313" key="2">
    <source>
        <dbReference type="EMBL" id="CAL0316841.1"/>
    </source>
</evidence>
<proteinExistence type="predicted"/>
<organism evidence="2 3">
    <name type="scientific">Lupinus luteus</name>
    <name type="common">European yellow lupine</name>
    <dbReference type="NCBI Taxonomy" id="3873"/>
    <lineage>
        <taxon>Eukaryota</taxon>
        <taxon>Viridiplantae</taxon>
        <taxon>Streptophyta</taxon>
        <taxon>Embryophyta</taxon>
        <taxon>Tracheophyta</taxon>
        <taxon>Spermatophyta</taxon>
        <taxon>Magnoliopsida</taxon>
        <taxon>eudicotyledons</taxon>
        <taxon>Gunneridae</taxon>
        <taxon>Pentapetalae</taxon>
        <taxon>rosids</taxon>
        <taxon>fabids</taxon>
        <taxon>Fabales</taxon>
        <taxon>Fabaceae</taxon>
        <taxon>Papilionoideae</taxon>
        <taxon>50 kb inversion clade</taxon>
        <taxon>genistoids sensu lato</taxon>
        <taxon>core genistoids</taxon>
        <taxon>Genisteae</taxon>
        <taxon>Lupinus</taxon>
    </lineage>
</organism>
<reference evidence="2 3" key="1">
    <citation type="submission" date="2024-03" db="EMBL/GenBank/DDBJ databases">
        <authorList>
            <person name="Martinez-Hernandez J."/>
        </authorList>
    </citation>
    <scope>NUCLEOTIDE SEQUENCE [LARGE SCALE GENOMIC DNA]</scope>
</reference>
<dbReference type="AlphaFoldDB" id="A0AAV1X7G8"/>
<dbReference type="Proteomes" id="UP001497480">
    <property type="component" value="Unassembled WGS sequence"/>
</dbReference>
<protein>
    <submittedName>
        <fullName evidence="2">Uncharacterized protein</fullName>
    </submittedName>
</protein>
<accession>A0AAV1X7G8</accession>
<evidence type="ECO:0000313" key="3">
    <source>
        <dbReference type="Proteomes" id="UP001497480"/>
    </source>
</evidence>
<feature type="compositionally biased region" description="Basic and acidic residues" evidence="1">
    <location>
        <begin position="38"/>
        <end position="55"/>
    </location>
</feature>
<sequence length="55" mass="6696">MVNDAFHMLHKIMIWIIGNNIDRIIEEDFDFENAGMIKNHERPQGREEEERDLRQ</sequence>
<evidence type="ECO:0000256" key="1">
    <source>
        <dbReference type="SAM" id="MobiDB-lite"/>
    </source>
</evidence>